<dbReference type="EMBL" id="VIFX01000032">
    <property type="protein sequence ID" value="TQR84333.1"/>
    <property type="molecule type" value="Genomic_DNA"/>
</dbReference>
<gene>
    <name evidence="1" type="ORF">D8S82_22600</name>
</gene>
<keyword evidence="2" id="KW-1185">Reference proteome</keyword>
<comment type="caution">
    <text evidence="1">The sequence shown here is derived from an EMBL/GenBank/DDBJ whole genome shotgun (WGS) entry which is preliminary data.</text>
</comment>
<dbReference type="AlphaFoldDB" id="A0A544VWH1"/>
<sequence>MSEIFEIIETDYLVIGAGATALAFVDTMLDETDASFVIVDRYDQPGGHWRKAYDFVRLHQPADFYGVNSRSLGSSDVETHGLNAGMLGLSSRDEVRAYFEAVVRERFIPSGRVQYLPKTDYDWTSHIARGIVSGKTTQFVVRRKIVDTTYMNVTVPSMRPPHYQVDPGVRVVAPNALSSLAGDDEHYVVVGGRQDRDRLHSVAVGARSRPRPDHVGSAQRFLAVQPRVGPARSTLRRGRRSLRQRLRRRLDAG</sequence>
<accession>A0A544VWH1</accession>
<evidence type="ECO:0000313" key="2">
    <source>
        <dbReference type="Proteomes" id="UP000315759"/>
    </source>
</evidence>
<reference evidence="1 2" key="1">
    <citation type="submission" date="2018-10" db="EMBL/GenBank/DDBJ databases">
        <title>Draft genome of Mycobacterium hodleri strain B.</title>
        <authorList>
            <person name="Amande T.J."/>
            <person name="Mcgenity T.J."/>
        </authorList>
    </citation>
    <scope>NUCLEOTIDE SEQUENCE [LARGE SCALE GENOMIC DNA]</scope>
    <source>
        <strain evidence="1 2">B</strain>
    </source>
</reference>
<name>A0A544VWH1_9MYCO</name>
<dbReference type="Gene3D" id="3.50.50.60">
    <property type="entry name" value="FAD/NAD(P)-binding domain"/>
    <property type="match status" value="1"/>
</dbReference>
<evidence type="ECO:0008006" key="3">
    <source>
        <dbReference type="Google" id="ProtNLM"/>
    </source>
</evidence>
<dbReference type="RefSeq" id="WP_142554245.1">
    <property type="nucleotide sequence ID" value="NZ_VIFX01000032.1"/>
</dbReference>
<proteinExistence type="predicted"/>
<dbReference type="InterPro" id="IPR036188">
    <property type="entry name" value="FAD/NAD-bd_sf"/>
</dbReference>
<protein>
    <recommendedName>
        <fullName evidence="3">NAD(P)/FAD-dependent oxidoreductase</fullName>
    </recommendedName>
</protein>
<dbReference type="Proteomes" id="UP000315759">
    <property type="component" value="Unassembled WGS sequence"/>
</dbReference>
<evidence type="ECO:0000313" key="1">
    <source>
        <dbReference type="EMBL" id="TQR84333.1"/>
    </source>
</evidence>
<dbReference type="SUPFAM" id="SSF51905">
    <property type="entry name" value="FAD/NAD(P)-binding domain"/>
    <property type="match status" value="1"/>
</dbReference>
<organism evidence="1 2">
    <name type="scientific">Mycolicibacterium hodleri</name>
    <dbReference type="NCBI Taxonomy" id="49897"/>
    <lineage>
        <taxon>Bacteria</taxon>
        <taxon>Bacillati</taxon>
        <taxon>Actinomycetota</taxon>
        <taxon>Actinomycetes</taxon>
        <taxon>Mycobacteriales</taxon>
        <taxon>Mycobacteriaceae</taxon>
        <taxon>Mycolicibacterium</taxon>
    </lineage>
</organism>